<sequence>GVRETLLHHLNNINPAGRFALVIDGQSLKFTLMPDLKQDFLHLCLSCKSVICCRVSPMQKAEVRNEYGTSTSGTIMRVAGFLIKFSSQFPGG</sequence>
<dbReference type="GO" id="GO:0045332">
    <property type="term" value="P:phospholipid translocation"/>
    <property type="evidence" value="ECO:0007669"/>
    <property type="project" value="TreeGrafter"/>
</dbReference>
<keyword evidence="2" id="KW-1185">Reference proteome</keyword>
<dbReference type="AlphaFoldDB" id="A0A6H5GVF8"/>
<dbReference type="Proteomes" id="UP000479000">
    <property type="component" value="Unassembled WGS sequence"/>
</dbReference>
<dbReference type="OrthoDB" id="377733at2759"/>
<accession>A0A6H5GVF8</accession>
<dbReference type="InterPro" id="IPR023214">
    <property type="entry name" value="HAD_sf"/>
</dbReference>
<dbReference type="GO" id="GO:0005886">
    <property type="term" value="C:plasma membrane"/>
    <property type="evidence" value="ECO:0007669"/>
    <property type="project" value="TreeGrafter"/>
</dbReference>
<reference evidence="1 2" key="1">
    <citation type="submission" date="2020-02" db="EMBL/GenBank/DDBJ databases">
        <authorList>
            <person name="Ferguson B K."/>
        </authorList>
    </citation>
    <scope>NUCLEOTIDE SEQUENCE [LARGE SCALE GENOMIC DNA]</scope>
</reference>
<organism evidence="1 2">
    <name type="scientific">Nesidiocoris tenuis</name>
    <dbReference type="NCBI Taxonomy" id="355587"/>
    <lineage>
        <taxon>Eukaryota</taxon>
        <taxon>Metazoa</taxon>
        <taxon>Ecdysozoa</taxon>
        <taxon>Arthropoda</taxon>
        <taxon>Hexapoda</taxon>
        <taxon>Insecta</taxon>
        <taxon>Pterygota</taxon>
        <taxon>Neoptera</taxon>
        <taxon>Paraneoptera</taxon>
        <taxon>Hemiptera</taxon>
        <taxon>Heteroptera</taxon>
        <taxon>Panheteroptera</taxon>
        <taxon>Cimicomorpha</taxon>
        <taxon>Miridae</taxon>
        <taxon>Dicyphina</taxon>
        <taxon>Nesidiocoris</taxon>
    </lineage>
</organism>
<dbReference type="Gene3D" id="3.40.50.1000">
    <property type="entry name" value="HAD superfamily/HAD-like"/>
    <property type="match status" value="1"/>
</dbReference>
<protein>
    <submittedName>
        <fullName evidence="1">Uncharacterized protein</fullName>
    </submittedName>
</protein>
<proteinExistence type="predicted"/>
<dbReference type="PANTHER" id="PTHR24092">
    <property type="entry name" value="PROBABLE PHOSPHOLIPID-TRANSPORTING ATPASE"/>
    <property type="match status" value="1"/>
</dbReference>
<evidence type="ECO:0000313" key="1">
    <source>
        <dbReference type="EMBL" id="CAB0007107.1"/>
    </source>
</evidence>
<dbReference type="GO" id="GO:0140326">
    <property type="term" value="F:ATPase-coupled intramembrane lipid transporter activity"/>
    <property type="evidence" value="ECO:0007669"/>
    <property type="project" value="TreeGrafter"/>
</dbReference>
<evidence type="ECO:0000313" key="2">
    <source>
        <dbReference type="Proteomes" id="UP000479000"/>
    </source>
</evidence>
<feature type="non-terminal residue" evidence="1">
    <location>
        <position position="1"/>
    </location>
</feature>
<name>A0A6H5GVF8_9HEMI</name>
<gene>
    <name evidence="1" type="ORF">NTEN_LOCUS12482</name>
</gene>
<dbReference type="EMBL" id="CADCXU010018746">
    <property type="protein sequence ID" value="CAB0007107.1"/>
    <property type="molecule type" value="Genomic_DNA"/>
</dbReference>